<keyword evidence="2" id="KW-1185">Reference proteome</keyword>
<name>A0A5C1Y7K5_9MICO</name>
<dbReference type="Gene3D" id="3.30.1120.70">
    <property type="match status" value="1"/>
</dbReference>
<dbReference type="EMBL" id="CP043504">
    <property type="protein sequence ID" value="QEO08892.1"/>
    <property type="molecule type" value="Genomic_DNA"/>
</dbReference>
<evidence type="ECO:0000313" key="1">
    <source>
        <dbReference type="EMBL" id="QEO08892.1"/>
    </source>
</evidence>
<protein>
    <submittedName>
        <fullName evidence="1">Phage portal protein</fullName>
    </submittedName>
</protein>
<dbReference type="RefSeq" id="WP_149324323.1">
    <property type="nucleotide sequence ID" value="NZ_CP043504.1"/>
</dbReference>
<evidence type="ECO:0000313" key="2">
    <source>
        <dbReference type="Proteomes" id="UP000322159"/>
    </source>
</evidence>
<dbReference type="Gene3D" id="3.40.140.120">
    <property type="match status" value="1"/>
</dbReference>
<dbReference type="KEGG" id="lyk:FLP23_01955"/>
<proteinExistence type="predicted"/>
<dbReference type="Pfam" id="PF04860">
    <property type="entry name" value="Phage_portal"/>
    <property type="match status" value="1"/>
</dbReference>
<dbReference type="Gene3D" id="1.20.1270.210">
    <property type="match status" value="1"/>
</dbReference>
<dbReference type="OrthoDB" id="3268650at2"/>
<organism evidence="1 2">
    <name type="scientific">Protaetiibacter larvae</name>
    <dbReference type="NCBI Taxonomy" id="2592654"/>
    <lineage>
        <taxon>Bacteria</taxon>
        <taxon>Bacillati</taxon>
        <taxon>Actinomycetota</taxon>
        <taxon>Actinomycetes</taxon>
        <taxon>Micrococcales</taxon>
        <taxon>Microbacteriaceae</taxon>
        <taxon>Protaetiibacter</taxon>
    </lineage>
</organism>
<dbReference type="Proteomes" id="UP000322159">
    <property type="component" value="Chromosome"/>
</dbReference>
<dbReference type="InterPro" id="IPR006944">
    <property type="entry name" value="Phage/GTA_portal"/>
</dbReference>
<sequence>MGRLQSFARRALGIVGRPYASQFADGELAQITLQHWLGALPAYVHVNRANAMKVASVAAARHVIAGTAGRIPLVARKDGARVPAQPSLLVQPERGVPRSTTMTWTYDALFFQSCTWWHVTERDAYGWPAWVEWVPLAKAGLDNEGRLIKVGDTPVRPEDVIRFDSPLGEGFLHNAGKIVQRAIALDLAASKAEDSPIPAVELHDELGVELPQDKIDDLLDKWAAARRTRGVAYTPKGLKVIPHGKPADALIIDGRKTISLDVIREANLPAWAASTAIEGATMTYDNRSLRNWELLDLTLGSYFEAVAGRLAMPDVTPRGWTVEADTDRLTRDDMKTRFEAYQIGKTAGFIDNAWIAAQEGWATVPADTPGGTE</sequence>
<dbReference type="AlphaFoldDB" id="A0A5C1Y7K5"/>
<accession>A0A5C1Y7K5</accession>
<reference evidence="1 2" key="1">
    <citation type="submission" date="2019-09" db="EMBL/GenBank/DDBJ databases">
        <title>Genome sequencing of strain KACC 19322.</title>
        <authorList>
            <person name="Heo J."/>
            <person name="Kim S.-J."/>
            <person name="Kim J.-S."/>
            <person name="Hong S.-B."/>
            <person name="Kwon S.-W."/>
        </authorList>
    </citation>
    <scope>NUCLEOTIDE SEQUENCE [LARGE SCALE GENOMIC DNA]</scope>
    <source>
        <strain evidence="1 2">KACC 19322</strain>
    </source>
</reference>
<gene>
    <name evidence="1" type="ORF">FLP23_01955</name>
</gene>